<dbReference type="GO" id="GO:0046872">
    <property type="term" value="F:metal ion binding"/>
    <property type="evidence" value="ECO:0007669"/>
    <property type="project" value="UniProtKB-KW"/>
</dbReference>
<dbReference type="Proteomes" id="UP000232631">
    <property type="component" value="Chromosome"/>
</dbReference>
<dbReference type="InterPro" id="IPR050884">
    <property type="entry name" value="CNP_phosphodiesterase-III"/>
</dbReference>
<dbReference type="KEGG" id="msub:BK009_06750"/>
<reference evidence="9 10" key="1">
    <citation type="submission" date="2016-10" db="EMBL/GenBank/DDBJ databases">
        <title>Comparative genomics between deep and shallow subseafloor isolates.</title>
        <authorList>
            <person name="Ishii S."/>
            <person name="Miller J.R."/>
            <person name="Sutton G."/>
            <person name="Suzuki S."/>
            <person name="Methe B."/>
            <person name="Inagaki F."/>
            <person name="Imachi H."/>
        </authorList>
    </citation>
    <scope>NUCLEOTIDE SEQUENCE [LARGE SCALE GENOMIC DNA]</scope>
    <source>
        <strain evidence="7 9">A8p</strain>
        <strain evidence="6 10">MO-MB1</strain>
    </source>
</reference>
<accession>A0A2H4VCB8</accession>
<accession>A0A2H4VQP3</accession>
<dbReference type="PANTHER" id="PTHR42988">
    <property type="entry name" value="PHOSPHOHYDROLASE"/>
    <property type="match status" value="1"/>
</dbReference>
<dbReference type="CDD" id="cd07400">
    <property type="entry name" value="MPP_1"/>
    <property type="match status" value="1"/>
</dbReference>
<evidence type="ECO:0000313" key="9">
    <source>
        <dbReference type="Proteomes" id="UP000232631"/>
    </source>
</evidence>
<reference evidence="8 11" key="2">
    <citation type="submission" date="2020-04" db="EMBL/GenBank/DDBJ databases">
        <title>Draft genome of Methanobacterium subterraneum isolated from animal feces.</title>
        <authorList>
            <person name="Ouboter H.T."/>
            <person name="Berger S."/>
            <person name="Gungor E."/>
            <person name="Jetten M.S.M."/>
            <person name="Welte C.U."/>
        </authorList>
    </citation>
    <scope>NUCLEOTIDE SEQUENCE [LARGE SCALE GENOMIC DNA]</scope>
    <source>
        <strain evidence="8">HO_2020</strain>
    </source>
</reference>
<keyword evidence="9" id="KW-1185">Reference proteome</keyword>
<dbReference type="SUPFAM" id="SSF56300">
    <property type="entry name" value="Metallo-dependent phosphatases"/>
    <property type="match status" value="1"/>
</dbReference>
<comment type="similarity">
    <text evidence="4">Belongs to the cyclic nucleotide phosphodiesterase class-III family.</text>
</comment>
<dbReference type="GO" id="GO:0016787">
    <property type="term" value="F:hydrolase activity"/>
    <property type="evidence" value="ECO:0007669"/>
    <property type="project" value="UniProtKB-KW"/>
</dbReference>
<feature type="domain" description="Calcineurin-like phosphoesterase" evidence="5">
    <location>
        <begin position="4"/>
        <end position="189"/>
    </location>
</feature>
<dbReference type="InterPro" id="IPR029052">
    <property type="entry name" value="Metallo-depent_PP-like"/>
</dbReference>
<dbReference type="InterPro" id="IPR004843">
    <property type="entry name" value="Calcineurin-like_PHP"/>
</dbReference>
<dbReference type="Gene3D" id="3.60.21.10">
    <property type="match status" value="1"/>
</dbReference>
<evidence type="ECO:0000259" key="5">
    <source>
        <dbReference type="Pfam" id="PF00149"/>
    </source>
</evidence>
<organism evidence="6 10">
    <name type="scientific">Methanobacterium subterraneum</name>
    <dbReference type="NCBI Taxonomy" id="59277"/>
    <lineage>
        <taxon>Archaea</taxon>
        <taxon>Methanobacteriati</taxon>
        <taxon>Methanobacteriota</taxon>
        <taxon>Methanomada group</taxon>
        <taxon>Methanobacteria</taxon>
        <taxon>Methanobacteriales</taxon>
        <taxon>Methanobacteriaceae</taxon>
        <taxon>Methanobacterium</taxon>
    </lineage>
</organism>
<proteinExistence type="inferred from homology"/>
<evidence type="ECO:0000256" key="2">
    <source>
        <dbReference type="ARBA" id="ARBA00022801"/>
    </source>
</evidence>
<keyword evidence="1" id="KW-0479">Metal-binding</keyword>
<keyword evidence="2" id="KW-0378">Hydrolase</keyword>
<protein>
    <submittedName>
        <fullName evidence="8">Metallophosphoesterase</fullName>
    </submittedName>
    <submittedName>
        <fullName evidence="6">Transcriptional regulator</fullName>
    </submittedName>
</protein>
<evidence type="ECO:0000256" key="4">
    <source>
        <dbReference type="ARBA" id="ARBA00025742"/>
    </source>
</evidence>
<dbReference type="PANTHER" id="PTHR42988:SF2">
    <property type="entry name" value="CYCLIC NUCLEOTIDE PHOSPHODIESTERASE CBUA0032-RELATED"/>
    <property type="match status" value="1"/>
</dbReference>
<dbReference type="Proteomes" id="UP000232806">
    <property type="component" value="Chromosome"/>
</dbReference>
<dbReference type="Pfam" id="PF00149">
    <property type="entry name" value="Metallophos"/>
    <property type="match status" value="1"/>
</dbReference>
<evidence type="ECO:0000256" key="1">
    <source>
        <dbReference type="ARBA" id="ARBA00022723"/>
    </source>
</evidence>
<sequence>MRERIIQISDVHFGEKNFSHELKNNLLGQLENENPDLVIVSGDLTTNGYPHEYEEAAAFIDQLRSITKTYVIPGNHDARNVGLLHYESMIGNRKFVHIDNDGEYAVIGLDSSEPDINDGQIGIDQMEWLKTQLEKIPEHMGKIVTFHHHLMPIPQTGRERNILLDSGDLMRLLTDNGVDLVLNGHKHVPNVWMVEKMVTLNSGTVTTRKLRGQTRPSYNQLSFEDEDFYVNLVDTETGKKKQLVYYSVKVENEEYVVCSTRHNSMGTF</sequence>
<gene>
    <name evidence="6" type="ORF">BK007_06745</name>
    <name evidence="7" type="ORF">BK009_06750</name>
    <name evidence="8" type="ORF">HG719_10160</name>
</gene>
<dbReference type="AlphaFoldDB" id="A0A2H4VCB8"/>
<dbReference type="Proteomes" id="UP000591058">
    <property type="component" value="Unassembled WGS sequence"/>
</dbReference>
<evidence type="ECO:0000313" key="10">
    <source>
        <dbReference type="Proteomes" id="UP000232806"/>
    </source>
</evidence>
<dbReference type="EMBL" id="CP017766">
    <property type="protein sequence ID" value="AUB55729.1"/>
    <property type="molecule type" value="Genomic_DNA"/>
</dbReference>
<name>A0A2H4VCB8_9EURY</name>
<evidence type="ECO:0000256" key="3">
    <source>
        <dbReference type="ARBA" id="ARBA00023004"/>
    </source>
</evidence>
<dbReference type="OrthoDB" id="7513at2157"/>
<keyword evidence="3" id="KW-0408">Iron</keyword>
<dbReference type="GeneID" id="35126175"/>
<dbReference type="EMBL" id="CP017768">
    <property type="protein sequence ID" value="AUB60407.1"/>
    <property type="molecule type" value="Genomic_DNA"/>
</dbReference>
<evidence type="ECO:0000313" key="8">
    <source>
        <dbReference type="EMBL" id="NMO10175.1"/>
    </source>
</evidence>
<evidence type="ECO:0000313" key="6">
    <source>
        <dbReference type="EMBL" id="AUB55729.1"/>
    </source>
</evidence>
<dbReference type="EMBL" id="JABBYL010000035">
    <property type="protein sequence ID" value="NMO10175.1"/>
    <property type="molecule type" value="Genomic_DNA"/>
</dbReference>
<dbReference type="RefSeq" id="WP_100905707.1">
    <property type="nucleotide sequence ID" value="NZ_CP017766.1"/>
</dbReference>
<evidence type="ECO:0000313" key="7">
    <source>
        <dbReference type="EMBL" id="AUB60407.1"/>
    </source>
</evidence>
<evidence type="ECO:0000313" key="11">
    <source>
        <dbReference type="Proteomes" id="UP000591058"/>
    </source>
</evidence>